<evidence type="ECO:0000313" key="1">
    <source>
        <dbReference type="EMBL" id="KIQ16761.1"/>
    </source>
</evidence>
<dbReference type="RefSeq" id="WP_042582657.1">
    <property type="nucleotide sequence ID" value="NZ_JXQQ01000132.1"/>
</dbReference>
<dbReference type="Proteomes" id="UP000032067">
    <property type="component" value="Unassembled WGS sequence"/>
</dbReference>
<gene>
    <name evidence="1" type="ORF">RT97_30795</name>
</gene>
<organism evidence="1 2">
    <name type="scientific">Variovorax paradoxus</name>
    <dbReference type="NCBI Taxonomy" id="34073"/>
    <lineage>
        <taxon>Bacteria</taxon>
        <taxon>Pseudomonadati</taxon>
        <taxon>Pseudomonadota</taxon>
        <taxon>Betaproteobacteria</taxon>
        <taxon>Burkholderiales</taxon>
        <taxon>Comamonadaceae</taxon>
        <taxon>Variovorax</taxon>
    </lineage>
</organism>
<protein>
    <submittedName>
        <fullName evidence="1">Uncharacterized protein</fullName>
    </submittedName>
</protein>
<dbReference type="AlphaFoldDB" id="A0A0D0L9N2"/>
<proteinExistence type="predicted"/>
<accession>A0A0D0L9N2</accession>
<dbReference type="EMBL" id="JXQQ01000132">
    <property type="protein sequence ID" value="KIQ16761.1"/>
    <property type="molecule type" value="Genomic_DNA"/>
</dbReference>
<dbReference type="OrthoDB" id="9180239at2"/>
<comment type="caution">
    <text evidence="1">The sequence shown here is derived from an EMBL/GenBank/DDBJ whole genome shotgun (WGS) entry which is preliminary data.</text>
</comment>
<name>A0A0D0L9N2_VARPD</name>
<reference evidence="1 2" key="1">
    <citation type="submission" date="2014-12" db="EMBL/GenBank/DDBJ databases">
        <title>16Stimator: statistical estimation of ribosomal gene copy numbers from draft genome assemblies.</title>
        <authorList>
            <person name="Perisin M.A."/>
            <person name="Vetter M."/>
            <person name="Gilbert J.A."/>
            <person name="Bergelson J."/>
        </authorList>
    </citation>
    <scope>NUCLEOTIDE SEQUENCE [LARGE SCALE GENOMIC DNA]</scope>
    <source>
        <strain evidence="1 2">MEDvA23</strain>
    </source>
</reference>
<sequence>MDLDAVPQEGNATLDGHSKLMYARDAQGRVVTTTSRGWEAEEIVTSHAVDVLVEQAKEAKERVKAGLASPLEFWMYERRMDVALLSQTSGFWQWRVRRHLQPRHFAALSQAHLARYAEALGLPVSTLQGLP</sequence>
<evidence type="ECO:0000313" key="2">
    <source>
        <dbReference type="Proteomes" id="UP000032067"/>
    </source>
</evidence>